<dbReference type="Pfam" id="PF13561">
    <property type="entry name" value="adh_short_C2"/>
    <property type="match status" value="1"/>
</dbReference>
<dbReference type="PANTHER" id="PTHR43180:SF66">
    <property type="entry name" value="SHORT-CHAIN DEHYDROGENASE_REDUCTASE FAMILY PROTEIN"/>
    <property type="match status" value="1"/>
</dbReference>
<protein>
    <submittedName>
        <fullName evidence="4">Carveol dehydrogenase</fullName>
    </submittedName>
</protein>
<dbReference type="PANTHER" id="PTHR43180">
    <property type="entry name" value="3-OXOACYL-(ACYL-CARRIER-PROTEIN) REDUCTASE (AFU_ORTHOLOGUE AFUA_6G11210)"/>
    <property type="match status" value="1"/>
</dbReference>
<evidence type="ECO:0000313" key="5">
    <source>
        <dbReference type="Proteomes" id="UP000006072"/>
    </source>
</evidence>
<dbReference type="FunFam" id="3.40.50.720:FF:000084">
    <property type="entry name" value="Short-chain dehydrogenase reductase"/>
    <property type="match status" value="1"/>
</dbReference>
<dbReference type="PRINTS" id="PR00081">
    <property type="entry name" value="GDHRDH"/>
</dbReference>
<evidence type="ECO:0000256" key="2">
    <source>
        <dbReference type="ARBA" id="ARBA00023002"/>
    </source>
</evidence>
<dbReference type="CDD" id="cd05233">
    <property type="entry name" value="SDR_c"/>
    <property type="match status" value="1"/>
</dbReference>
<proteinExistence type="inferred from homology"/>
<dbReference type="NCBIfam" id="TIGR03971">
    <property type="entry name" value="SDR_subfam_1"/>
    <property type="match status" value="1"/>
</dbReference>
<dbReference type="GO" id="GO:0016491">
    <property type="term" value="F:oxidoreductase activity"/>
    <property type="evidence" value="ECO:0007669"/>
    <property type="project" value="UniProtKB-KW"/>
</dbReference>
<dbReference type="EMBL" id="ALQA01000001">
    <property type="protein sequence ID" value="EJZ12993.1"/>
    <property type="molecule type" value="Genomic_DNA"/>
</dbReference>
<dbReference type="PATRIC" id="fig|1194972.3.peg.118"/>
<dbReference type="AlphaFoldDB" id="K0VDV1"/>
<dbReference type="eggNOG" id="COG1028">
    <property type="taxonomic scope" value="Bacteria"/>
</dbReference>
<dbReference type="InterPro" id="IPR036291">
    <property type="entry name" value="NAD(P)-bd_dom_sf"/>
</dbReference>
<evidence type="ECO:0000313" key="4">
    <source>
        <dbReference type="EMBL" id="EJZ12993.1"/>
    </source>
</evidence>
<sequence>MAGKVSFITGAGRGQGRAHAALQAREGADIIAVDICEDIESNPYPMASWEDLAETKRLVEEQGRTCVALKADVRKREQLSEALGEGLAELGGLTTVMANAGILPMAMGDPQPMDFQDAVDVDLIGVMNTVAVSVPHLIPAGSGASIIITGSTAALIPGTISSGADPRTIMGPGGSGYSWSKQALVGYTQQMALHLAHTGIRVNIVHPTNCNTHLMNNDGIYSVFRPDMEGPVTKADFRPAAEFHHALATPWIEPEDVAELVLFLASDASKYMTGASIPIDAGCMIKWPNGPGK</sequence>
<dbReference type="InterPro" id="IPR023985">
    <property type="entry name" value="SDR_subfam_1"/>
</dbReference>
<dbReference type="SUPFAM" id="SSF51735">
    <property type="entry name" value="NAD(P)-binding Rossmann-fold domains"/>
    <property type="match status" value="1"/>
</dbReference>
<dbReference type="Gene3D" id="3.40.50.720">
    <property type="entry name" value="NAD(P)-binding Rossmann-like Domain"/>
    <property type="match status" value="1"/>
</dbReference>
<dbReference type="InterPro" id="IPR002347">
    <property type="entry name" value="SDR_fam"/>
</dbReference>
<dbReference type="Proteomes" id="UP000006072">
    <property type="component" value="Unassembled WGS sequence"/>
</dbReference>
<evidence type="ECO:0000256" key="1">
    <source>
        <dbReference type="ARBA" id="ARBA00006484"/>
    </source>
</evidence>
<keyword evidence="3" id="KW-0520">NAD</keyword>
<accession>K0VDV1</accession>
<name>K0VDV1_MYCVA</name>
<organism evidence="4 5">
    <name type="scientific">Mycolicibacterium vaccae ATCC 25954</name>
    <dbReference type="NCBI Taxonomy" id="1194972"/>
    <lineage>
        <taxon>Bacteria</taxon>
        <taxon>Bacillati</taxon>
        <taxon>Actinomycetota</taxon>
        <taxon>Actinomycetes</taxon>
        <taxon>Mycobacteriales</taxon>
        <taxon>Mycobacteriaceae</taxon>
        <taxon>Mycolicibacterium</taxon>
    </lineage>
</organism>
<keyword evidence="2" id="KW-0560">Oxidoreductase</keyword>
<reference evidence="4 5" key="1">
    <citation type="journal article" date="2012" name="J. Bacteriol.">
        <title>Complete Genome Sequence of Mycobacterium vaccae Type Strain ATCC 25954.</title>
        <authorList>
            <person name="Ho Y.S."/>
            <person name="Adroub S.A."/>
            <person name="Abadi M."/>
            <person name="Al Alwan B."/>
            <person name="Alkhateeb R."/>
            <person name="Gao G."/>
            <person name="Ragab A."/>
            <person name="Ali S."/>
            <person name="van Soolingen D."/>
            <person name="Bitter W."/>
            <person name="Pain A."/>
            <person name="Abdallah A.M."/>
        </authorList>
    </citation>
    <scope>NUCLEOTIDE SEQUENCE [LARGE SCALE GENOMIC DNA]</scope>
    <source>
        <strain evidence="4 5">ATCC 25954</strain>
    </source>
</reference>
<keyword evidence="5" id="KW-1185">Reference proteome</keyword>
<comment type="similarity">
    <text evidence="1">Belongs to the short-chain dehydrogenases/reductases (SDR) family.</text>
</comment>
<dbReference type="HOGENOM" id="CLU_010194_1_0_11"/>
<comment type="caution">
    <text evidence="4">The sequence shown here is derived from an EMBL/GenBank/DDBJ whole genome shotgun (WGS) entry which is preliminary data.</text>
</comment>
<evidence type="ECO:0000256" key="3">
    <source>
        <dbReference type="ARBA" id="ARBA00023027"/>
    </source>
</evidence>
<gene>
    <name evidence="4" type="ORF">MVAC_00565</name>
</gene>